<dbReference type="InterPro" id="IPR058403">
    <property type="entry name" value="DUF8090"/>
</dbReference>
<dbReference type="InterPro" id="IPR027417">
    <property type="entry name" value="P-loop_NTPase"/>
</dbReference>
<dbReference type="InterPro" id="IPR021835">
    <property type="entry name" value="DUF3427"/>
</dbReference>
<dbReference type="Gene3D" id="3.40.50.300">
    <property type="entry name" value="P-loop containing nucleotide triphosphate hydrolases"/>
    <property type="match status" value="2"/>
</dbReference>
<reference evidence="3 4" key="1">
    <citation type="submission" date="2024-03" db="EMBL/GenBank/DDBJ databases">
        <title>Human intestinal bacterial collection.</title>
        <authorList>
            <person name="Pauvert C."/>
            <person name="Hitch T.C.A."/>
            <person name="Clavel T."/>
        </authorList>
    </citation>
    <scope>NUCLEOTIDE SEQUENCE [LARGE SCALE GENOMIC DNA]</scope>
    <source>
        <strain evidence="3 4">CLA-AA-H311</strain>
    </source>
</reference>
<dbReference type="Gene3D" id="3.30.870.10">
    <property type="entry name" value="Endonuclease Chain A"/>
    <property type="match status" value="1"/>
</dbReference>
<dbReference type="EMBL" id="JBBMFR010000006">
    <property type="protein sequence ID" value="MEQ2397301.1"/>
    <property type="molecule type" value="Genomic_DNA"/>
</dbReference>
<dbReference type="SUPFAM" id="SSF56024">
    <property type="entry name" value="Phospholipase D/nuclease"/>
    <property type="match status" value="1"/>
</dbReference>
<dbReference type="CDD" id="cd09204">
    <property type="entry name" value="PLDc_N_DEXD_b2"/>
    <property type="match status" value="1"/>
</dbReference>
<feature type="domain" description="Helicase ATP-binding" evidence="1">
    <location>
        <begin position="262"/>
        <end position="414"/>
    </location>
</feature>
<evidence type="ECO:0000313" key="3">
    <source>
        <dbReference type="EMBL" id="MEQ2397301.1"/>
    </source>
</evidence>
<dbReference type="EC" id="3.1.4.4" evidence="3"/>
<dbReference type="SMART" id="SM00487">
    <property type="entry name" value="DEXDc"/>
    <property type="match status" value="1"/>
</dbReference>
<dbReference type="GO" id="GO:0004630">
    <property type="term" value="F:phospholipase D activity"/>
    <property type="evidence" value="ECO:0007669"/>
    <property type="project" value="UniProtKB-EC"/>
</dbReference>
<dbReference type="PROSITE" id="PS51194">
    <property type="entry name" value="HELICASE_CTER"/>
    <property type="match status" value="1"/>
</dbReference>
<evidence type="ECO:0000313" key="4">
    <source>
        <dbReference type="Proteomes" id="UP001462554"/>
    </source>
</evidence>
<proteinExistence type="predicted"/>
<dbReference type="CDD" id="cd18032">
    <property type="entry name" value="DEXHc_RE_I_III_res"/>
    <property type="match status" value="1"/>
</dbReference>
<feature type="domain" description="Helicase C-terminal" evidence="2">
    <location>
        <begin position="483"/>
        <end position="670"/>
    </location>
</feature>
<protein>
    <submittedName>
        <fullName evidence="3">DEAD/DEAH box helicase</fullName>
        <ecNumber evidence="3">3.1.4.4</ecNumber>
        <ecNumber evidence="3">3.6.4.-</ecNumber>
    </submittedName>
</protein>
<comment type="caution">
    <text evidence="3">The sequence shown here is derived from an EMBL/GenBank/DDBJ whole genome shotgun (WGS) entry which is preliminary data.</text>
</comment>
<evidence type="ECO:0000259" key="2">
    <source>
        <dbReference type="PROSITE" id="PS51194"/>
    </source>
</evidence>
<dbReference type="PANTHER" id="PTHR47396:SF1">
    <property type="entry name" value="ATP-DEPENDENT HELICASE IRC3-RELATED"/>
    <property type="match status" value="1"/>
</dbReference>
<evidence type="ECO:0000259" key="1">
    <source>
        <dbReference type="PROSITE" id="PS51192"/>
    </source>
</evidence>
<dbReference type="PANTHER" id="PTHR47396">
    <property type="entry name" value="TYPE I RESTRICTION ENZYME ECOKI R PROTEIN"/>
    <property type="match status" value="1"/>
</dbReference>
<gene>
    <name evidence="3" type="ORF">WMO36_05390</name>
</gene>
<dbReference type="InterPro" id="IPR006935">
    <property type="entry name" value="Helicase/UvrB_N"/>
</dbReference>
<sequence>MADSSLVEAVISGFVEKKENANSEYEPTLIVNHDGRTMEKALKEELERSQDFDMSVAFVSQGAVQTLKQHFLDFADNNNHESGRIITSTFNYFNSPKAFKELLKLQQDTGIQVQIWQPGQQEAITEASETIEGTDIQASSATADYPYHPKGYVFRHSAGNEPLYATYIGSSNLTINALNSNREWNLKVATADNSGLAEQLAAEIDLQISESKPLTDAWLALYEEDFKKYAPPRQPNRRQNNDSDAAITPNAMQVEALMNLVQLRKQGESRAIIISATGTGKTYLSAFDVRQYKPNRMLYIAQQEQILKKARESYQKVLRCTDAELGLFSGTSKEHDRKYVFATVQTMSRPEILAQFSKNDFDYILIDEVHHTAADSYKRIIDYFTPDFMLGMTATPERTDGANIFELFGNNVAYEIRLQKALEEDMLCPFHYYGVGEYIKEAPDGKFMGQQVSANSMTDKDRTEFSRWLEQLTDPNRVRYIIDKIQIYSEAGTDVRGLVFCSRRDEAKRLSAMFNEQVNQQAERPYRTKAITGENSQAERDEAVKQLENGELDYIFTVDLFNEGVDIPHINQIVMLRQTQSSIIFTQQLGRGLRKASGKDSVVVIDFIGNYANNYLIPIALYGNTGDRDVARKNLQRESIGISSISFDKIARERVLASLDTADLSDMKLLSKQYQQMRYELGRIPMLMDFAHRDASLVFTLASKNNDYLSFVVSREKSLSRGKHASASYVEQLEPVSNAQSGVLKMLTATQLRGLRPHESLILAVLCDLDWRRINPDCSDDDASLFERFSTQHSLSLFDLQTLLSTLFPYVDNNIQQCGSAFSTLNYSYFTSANRTRFGNTSLVCMCDNESYALTQECESMLHHATFRTFFTDTIEASLFNALALSREARKRRIMPDHGFIYGEKYSLADVMRLCAWKDEQIPQNVGGYKLDTDTNSLPIFIKYEASQYGDRFLNPGEIEWFSKNNRSLQSPEFKWLLDGTEHTSEWKNRHFVPIFIRRKAEEKEKSYYYVGSAVAVNDAHESVNIADDGTQSKIVISTLKLIKPVDPELYRHLTGNAAF</sequence>
<dbReference type="InterPro" id="IPR001650">
    <property type="entry name" value="Helicase_C-like"/>
</dbReference>
<dbReference type="Pfam" id="PF13091">
    <property type="entry name" value="PLDc_2"/>
    <property type="match status" value="1"/>
</dbReference>
<dbReference type="Pfam" id="PF11907">
    <property type="entry name" value="DUF3427"/>
    <property type="match status" value="1"/>
</dbReference>
<dbReference type="SUPFAM" id="SSF52540">
    <property type="entry name" value="P-loop containing nucleoside triphosphate hydrolases"/>
    <property type="match status" value="1"/>
</dbReference>
<keyword evidence="3" id="KW-0547">Nucleotide-binding</keyword>
<keyword evidence="3" id="KW-0067">ATP-binding</keyword>
<dbReference type="SMART" id="SM00490">
    <property type="entry name" value="HELICc"/>
    <property type="match status" value="1"/>
</dbReference>
<dbReference type="InterPro" id="IPR025202">
    <property type="entry name" value="PLD-like_dom"/>
</dbReference>
<dbReference type="Proteomes" id="UP001462554">
    <property type="component" value="Unassembled WGS sequence"/>
</dbReference>
<dbReference type="InterPro" id="IPR014001">
    <property type="entry name" value="Helicase_ATP-bd"/>
</dbReference>
<dbReference type="CDD" id="cd18799">
    <property type="entry name" value="SF2_C_EcoAI-like"/>
    <property type="match status" value="1"/>
</dbReference>
<organism evidence="3 4">
    <name type="scientific">Bifidobacterium hominis</name>
    <dbReference type="NCBI Taxonomy" id="3133177"/>
    <lineage>
        <taxon>Bacteria</taxon>
        <taxon>Bacillati</taxon>
        <taxon>Actinomycetota</taxon>
        <taxon>Actinomycetes</taxon>
        <taxon>Bifidobacteriales</taxon>
        <taxon>Bifidobacteriaceae</taxon>
        <taxon>Bifidobacterium</taxon>
    </lineage>
</organism>
<accession>A0ABV1C9R5</accession>
<dbReference type="Pfam" id="PF04851">
    <property type="entry name" value="ResIII"/>
    <property type="match status" value="1"/>
</dbReference>
<keyword evidence="3" id="KW-0378">Hydrolase</keyword>
<dbReference type="RefSeq" id="WP_349077074.1">
    <property type="nucleotide sequence ID" value="NZ_JBBMFR010000006.1"/>
</dbReference>
<keyword evidence="4" id="KW-1185">Reference proteome</keyword>
<dbReference type="EC" id="3.6.4.-" evidence="3"/>
<keyword evidence="3" id="KW-0347">Helicase</keyword>
<dbReference type="Pfam" id="PF00271">
    <property type="entry name" value="Helicase_C"/>
    <property type="match status" value="1"/>
</dbReference>
<dbReference type="GO" id="GO:0004386">
    <property type="term" value="F:helicase activity"/>
    <property type="evidence" value="ECO:0007669"/>
    <property type="project" value="UniProtKB-KW"/>
</dbReference>
<dbReference type="Pfam" id="PF26350">
    <property type="entry name" value="DUF8090"/>
    <property type="match status" value="2"/>
</dbReference>
<dbReference type="InterPro" id="IPR050742">
    <property type="entry name" value="Helicase_Restrict-Modif_Enz"/>
</dbReference>
<dbReference type="PROSITE" id="PS51192">
    <property type="entry name" value="HELICASE_ATP_BIND_1"/>
    <property type="match status" value="1"/>
</dbReference>
<name>A0ABV1C9R5_9BIFI</name>